<dbReference type="AlphaFoldDB" id="A0A4R8SJU1"/>
<evidence type="ECO:0000313" key="1">
    <source>
        <dbReference type="EMBL" id="TDZ97349.1"/>
    </source>
</evidence>
<accession>A0A4R8SJU1</accession>
<dbReference type="RefSeq" id="WP_134144963.1">
    <property type="nucleotide sequence ID" value="NZ_PECK01000002.1"/>
</dbReference>
<dbReference type="Proteomes" id="UP000295685">
    <property type="component" value="Unassembled WGS sequence"/>
</dbReference>
<evidence type="ECO:0000313" key="3">
    <source>
        <dbReference type="Proteomes" id="UP000294844"/>
    </source>
</evidence>
<dbReference type="Proteomes" id="UP000294844">
    <property type="component" value="Unassembled WGS sequence"/>
</dbReference>
<evidence type="ECO:0000313" key="2">
    <source>
        <dbReference type="EMBL" id="TEA01579.1"/>
    </source>
</evidence>
<evidence type="ECO:0000313" key="4">
    <source>
        <dbReference type="Proteomes" id="UP000295685"/>
    </source>
</evidence>
<comment type="caution">
    <text evidence="1">The sequence shown here is derived from an EMBL/GenBank/DDBJ whole genome shotgun (WGS) entry which is preliminary data.</text>
</comment>
<reference evidence="3 4" key="1">
    <citation type="journal article" date="2019" name="Sci. Rep.">
        <title>Extended insight into the Mycobacterium chelonae-abscessus complex through whole genome sequencing of Mycobacterium salmoniphilum outbreak and Mycobacterium salmoniphilum-like strains.</title>
        <authorList>
            <person name="Behra P.R.K."/>
            <person name="Das S."/>
            <person name="Pettersson B.M.F."/>
            <person name="Shirreff L."/>
            <person name="DuCote T."/>
            <person name="Jacobsson K.G."/>
            <person name="Ennis D.G."/>
            <person name="Kirsebom L.A."/>
        </authorList>
    </citation>
    <scope>NUCLEOTIDE SEQUENCE [LARGE SCALE GENOMIC DNA]</scope>
    <source>
        <strain evidence="2 3">CCUG 60883</strain>
        <strain evidence="1 4">CCUG 60885</strain>
    </source>
</reference>
<dbReference type="EMBL" id="PECM01000010">
    <property type="protein sequence ID" value="TEA01579.1"/>
    <property type="molecule type" value="Genomic_DNA"/>
</dbReference>
<dbReference type="SUPFAM" id="SSF69047">
    <property type="entry name" value="Hypothetical protein YjbJ"/>
    <property type="match status" value="1"/>
</dbReference>
<dbReference type="InterPro" id="IPR036629">
    <property type="entry name" value="YjbJ_sf"/>
</dbReference>
<protein>
    <submittedName>
        <fullName evidence="1">CsbD-like protein</fullName>
    </submittedName>
</protein>
<name>A0A4R8SJU1_9MYCO</name>
<sequence length="57" mass="6260">MSVGKKITYKAQVAASAVKKYLGRTTGNNRLRAEGHVDQFKGNAKQAGERVKNAFKH</sequence>
<keyword evidence="3" id="KW-1185">Reference proteome</keyword>
<gene>
    <name evidence="2" type="ORF">CCUG60883_04113</name>
    <name evidence="1" type="ORF">CCUG60885_00893</name>
</gene>
<organism evidence="1 4">
    <name type="scientific">Mycobacteroides salmoniphilum</name>
    <dbReference type="NCBI Taxonomy" id="404941"/>
    <lineage>
        <taxon>Bacteria</taxon>
        <taxon>Bacillati</taxon>
        <taxon>Actinomycetota</taxon>
        <taxon>Actinomycetes</taxon>
        <taxon>Mycobacteriales</taxon>
        <taxon>Mycobacteriaceae</taxon>
        <taxon>Mycobacteroides</taxon>
    </lineage>
</organism>
<proteinExistence type="predicted"/>
<dbReference type="EMBL" id="PECK01000002">
    <property type="protein sequence ID" value="TDZ97349.1"/>
    <property type="molecule type" value="Genomic_DNA"/>
</dbReference>
<dbReference type="OrthoDB" id="2143260at2"/>